<dbReference type="Proteomes" id="UP000660110">
    <property type="component" value="Unassembled WGS sequence"/>
</dbReference>
<name>A0A917B960_HALAA</name>
<proteinExistence type="predicted"/>
<reference evidence="1" key="2">
    <citation type="submission" date="2020-09" db="EMBL/GenBank/DDBJ databases">
        <authorList>
            <person name="Sun Q."/>
            <person name="Zhou Y."/>
        </authorList>
    </citation>
    <scope>NUCLEOTIDE SEQUENCE</scope>
    <source>
        <strain evidence="1">CGMCC 1.12153</strain>
    </source>
</reference>
<evidence type="ECO:0000313" key="1">
    <source>
        <dbReference type="EMBL" id="GGF29046.1"/>
    </source>
</evidence>
<dbReference type="RefSeq" id="WP_188378353.1">
    <property type="nucleotide sequence ID" value="NZ_BMEL01000004.1"/>
</dbReference>
<dbReference type="EMBL" id="BMEL01000004">
    <property type="protein sequence ID" value="GGF29046.1"/>
    <property type="molecule type" value="Genomic_DNA"/>
</dbReference>
<accession>A0A917B960</accession>
<gene>
    <name evidence="1" type="ORF">GCM10010954_30200</name>
</gene>
<organism evidence="1 2">
    <name type="scientific">Halobacillus andaensis</name>
    <dbReference type="NCBI Taxonomy" id="1176239"/>
    <lineage>
        <taxon>Bacteria</taxon>
        <taxon>Bacillati</taxon>
        <taxon>Bacillota</taxon>
        <taxon>Bacilli</taxon>
        <taxon>Bacillales</taxon>
        <taxon>Bacillaceae</taxon>
        <taxon>Halobacillus</taxon>
    </lineage>
</organism>
<sequence length="82" mass="9677">MALKLLHTLKSDGYSKVTFDTENEGKRVFLQLDELVSEEQLLNILKVNPKRVEYFPLEEKPYMIVHESDICTRFYIDPKKSN</sequence>
<comment type="caution">
    <text evidence="1">The sequence shown here is derived from an EMBL/GenBank/DDBJ whole genome shotgun (WGS) entry which is preliminary data.</text>
</comment>
<keyword evidence="2" id="KW-1185">Reference proteome</keyword>
<reference evidence="1" key="1">
    <citation type="journal article" date="2014" name="Int. J. Syst. Evol. Microbiol.">
        <title>Complete genome sequence of Corynebacterium casei LMG S-19264T (=DSM 44701T), isolated from a smear-ripened cheese.</title>
        <authorList>
            <consortium name="US DOE Joint Genome Institute (JGI-PGF)"/>
            <person name="Walter F."/>
            <person name="Albersmeier A."/>
            <person name="Kalinowski J."/>
            <person name="Ruckert C."/>
        </authorList>
    </citation>
    <scope>NUCLEOTIDE SEQUENCE</scope>
    <source>
        <strain evidence="1">CGMCC 1.12153</strain>
    </source>
</reference>
<dbReference type="AlphaFoldDB" id="A0A917B960"/>
<protein>
    <submittedName>
        <fullName evidence="1">Uncharacterized protein</fullName>
    </submittedName>
</protein>
<evidence type="ECO:0000313" key="2">
    <source>
        <dbReference type="Proteomes" id="UP000660110"/>
    </source>
</evidence>